<dbReference type="AlphaFoldDB" id="A0A9J5WKE0"/>
<reference evidence="1 2" key="1">
    <citation type="submission" date="2020-09" db="EMBL/GenBank/DDBJ databases">
        <title>De no assembly of potato wild relative species, Solanum commersonii.</title>
        <authorList>
            <person name="Cho K."/>
        </authorList>
    </citation>
    <scope>NUCLEOTIDE SEQUENCE [LARGE SCALE GENOMIC DNA]</scope>
    <source>
        <strain evidence="1">LZ3.2</strain>
        <tissue evidence="1">Leaf</tissue>
    </source>
</reference>
<sequence length="229" mass="25853">MNHTDNHFEPSISDLRHEVSSLKEEIRNIKSRLCIIETDILTNQVPKRTTFNDLESNQDSSHEDDDNIGINLSNINNDHLAEPLFTHTCNDTSTSTALGNKYTALADYPKLEAKPPTPTKLINQKIDKGSTSSSVQNKESYTMKAPETFAQAVKPTVAKKPDAIPIKEEFEFTTKQALPIMAIDKQYEGPPIASLIKPVYLNNNFVDTDNPLKTQRYFEAILVDTVYYY</sequence>
<dbReference type="EMBL" id="JACXVP010000011">
    <property type="protein sequence ID" value="KAG5576347.1"/>
    <property type="molecule type" value="Genomic_DNA"/>
</dbReference>
<keyword evidence="2" id="KW-1185">Reference proteome</keyword>
<evidence type="ECO:0000313" key="2">
    <source>
        <dbReference type="Proteomes" id="UP000824120"/>
    </source>
</evidence>
<name>A0A9J5WKE0_SOLCO</name>
<dbReference type="Proteomes" id="UP000824120">
    <property type="component" value="Chromosome 11"/>
</dbReference>
<protein>
    <submittedName>
        <fullName evidence="1">Uncharacterized protein</fullName>
    </submittedName>
</protein>
<organism evidence="1 2">
    <name type="scientific">Solanum commersonii</name>
    <name type="common">Commerson's wild potato</name>
    <name type="synonym">Commerson's nightshade</name>
    <dbReference type="NCBI Taxonomy" id="4109"/>
    <lineage>
        <taxon>Eukaryota</taxon>
        <taxon>Viridiplantae</taxon>
        <taxon>Streptophyta</taxon>
        <taxon>Embryophyta</taxon>
        <taxon>Tracheophyta</taxon>
        <taxon>Spermatophyta</taxon>
        <taxon>Magnoliopsida</taxon>
        <taxon>eudicotyledons</taxon>
        <taxon>Gunneridae</taxon>
        <taxon>Pentapetalae</taxon>
        <taxon>asterids</taxon>
        <taxon>lamiids</taxon>
        <taxon>Solanales</taxon>
        <taxon>Solanaceae</taxon>
        <taxon>Solanoideae</taxon>
        <taxon>Solaneae</taxon>
        <taxon>Solanum</taxon>
    </lineage>
</organism>
<accession>A0A9J5WKE0</accession>
<comment type="caution">
    <text evidence="1">The sequence shown here is derived from an EMBL/GenBank/DDBJ whole genome shotgun (WGS) entry which is preliminary data.</text>
</comment>
<gene>
    <name evidence="1" type="ORF">H5410_056481</name>
</gene>
<evidence type="ECO:0000313" key="1">
    <source>
        <dbReference type="EMBL" id="KAG5576347.1"/>
    </source>
</evidence>
<proteinExistence type="predicted"/>